<gene>
    <name evidence="3" type="ORF">SAMN02745673_02159</name>
</gene>
<evidence type="ECO:0000259" key="2">
    <source>
        <dbReference type="SMART" id="SM00387"/>
    </source>
</evidence>
<evidence type="ECO:0000313" key="4">
    <source>
        <dbReference type="Proteomes" id="UP000190637"/>
    </source>
</evidence>
<protein>
    <submittedName>
        <fullName evidence="3">Histidine kinase-like ATPase domain-containing protein</fullName>
    </submittedName>
</protein>
<dbReference type="CDD" id="cd16936">
    <property type="entry name" value="HATPase_RsbW-like"/>
    <property type="match status" value="1"/>
</dbReference>
<dbReference type="Proteomes" id="UP000190637">
    <property type="component" value="Unassembled WGS sequence"/>
</dbReference>
<dbReference type="AlphaFoldDB" id="A0A1T4QEB6"/>
<keyword evidence="3" id="KW-0418">Kinase</keyword>
<evidence type="ECO:0000256" key="1">
    <source>
        <dbReference type="ARBA" id="ARBA00022527"/>
    </source>
</evidence>
<dbReference type="EMBL" id="FUWS01000005">
    <property type="protein sequence ID" value="SKA01578.1"/>
    <property type="molecule type" value="Genomic_DNA"/>
</dbReference>
<sequence length="169" mass="17794">MTDARFTGAQWRSVEGSRDVSRVRHGVLQRLHQLHVAGGDLDDAELMVGELVANAVRHGADPVGVVVWLAGAACAVVEVRDAGRGMPELPSVKDPAEIDPLSEGGWGLALVTRLSRGRCGVEVLPVGKSVWFALPLAGKTAGSSPIPPSEAMAVLVKERIRAETAHGRV</sequence>
<dbReference type="Gene3D" id="3.30.565.10">
    <property type="entry name" value="Histidine kinase-like ATPase, C-terminal domain"/>
    <property type="match status" value="1"/>
</dbReference>
<feature type="domain" description="Histidine kinase/HSP90-like ATPase" evidence="2">
    <location>
        <begin position="39"/>
        <end position="138"/>
    </location>
</feature>
<dbReference type="InterPro" id="IPR050267">
    <property type="entry name" value="Anti-sigma-factor_SerPK"/>
</dbReference>
<name>A0A1T4QEB6_9ACTN</name>
<dbReference type="InterPro" id="IPR003594">
    <property type="entry name" value="HATPase_dom"/>
</dbReference>
<keyword evidence="3" id="KW-0808">Transferase</keyword>
<keyword evidence="1" id="KW-0723">Serine/threonine-protein kinase</keyword>
<accession>A0A1T4QEB6</accession>
<proteinExistence type="predicted"/>
<dbReference type="PANTHER" id="PTHR35526:SF3">
    <property type="entry name" value="ANTI-SIGMA-F FACTOR RSBW"/>
    <property type="match status" value="1"/>
</dbReference>
<organism evidence="3 4">
    <name type="scientific">Marinactinospora thermotolerans DSM 45154</name>
    <dbReference type="NCBI Taxonomy" id="1122192"/>
    <lineage>
        <taxon>Bacteria</taxon>
        <taxon>Bacillati</taxon>
        <taxon>Actinomycetota</taxon>
        <taxon>Actinomycetes</taxon>
        <taxon>Streptosporangiales</taxon>
        <taxon>Nocardiopsidaceae</taxon>
        <taxon>Marinactinospora</taxon>
    </lineage>
</organism>
<evidence type="ECO:0000313" key="3">
    <source>
        <dbReference type="EMBL" id="SKA01578.1"/>
    </source>
</evidence>
<dbReference type="InterPro" id="IPR036890">
    <property type="entry name" value="HATPase_C_sf"/>
</dbReference>
<dbReference type="GO" id="GO:0004674">
    <property type="term" value="F:protein serine/threonine kinase activity"/>
    <property type="evidence" value="ECO:0007669"/>
    <property type="project" value="UniProtKB-KW"/>
</dbReference>
<dbReference type="SMART" id="SM00387">
    <property type="entry name" value="HATPase_c"/>
    <property type="match status" value="1"/>
</dbReference>
<reference evidence="3 4" key="1">
    <citation type="submission" date="2017-02" db="EMBL/GenBank/DDBJ databases">
        <authorList>
            <person name="Peterson S.W."/>
        </authorList>
    </citation>
    <scope>NUCLEOTIDE SEQUENCE [LARGE SCALE GENOMIC DNA]</scope>
    <source>
        <strain evidence="3 4">DSM 45154</strain>
    </source>
</reference>
<dbReference type="Pfam" id="PF13581">
    <property type="entry name" value="HATPase_c_2"/>
    <property type="match status" value="1"/>
</dbReference>
<dbReference type="PANTHER" id="PTHR35526">
    <property type="entry name" value="ANTI-SIGMA-F FACTOR RSBW-RELATED"/>
    <property type="match status" value="1"/>
</dbReference>
<dbReference type="STRING" id="1122192.SAMN02745673_02159"/>
<dbReference type="SUPFAM" id="SSF55874">
    <property type="entry name" value="ATPase domain of HSP90 chaperone/DNA topoisomerase II/histidine kinase"/>
    <property type="match status" value="1"/>
</dbReference>
<keyword evidence="4" id="KW-1185">Reference proteome</keyword>